<dbReference type="InterPro" id="IPR036737">
    <property type="entry name" value="OmpA-like_sf"/>
</dbReference>
<proteinExistence type="predicted"/>
<dbReference type="GO" id="GO:0042834">
    <property type="term" value="F:peptidoglycan binding"/>
    <property type="evidence" value="ECO:0007669"/>
    <property type="project" value="InterPro"/>
</dbReference>
<feature type="domain" description="SPOR" evidence="3">
    <location>
        <begin position="49"/>
        <end position="127"/>
    </location>
</feature>
<sequence length="404" mass="46277">MQSNFHIMKYKIKCISVFMHLLLSSFLCSVALLEGHTSSVKAATHEDPIEDNMPYYVVIGAFSVEANAHRLIEQAAAQWHYTAQYAFNYKRQLFYVYVLKTLVREEAYGMAVELQSRQDLRKTWVYHGTFGVPSLSSLEDRDHAQDVDPSTRERLNIAAKPTPAQDSLKNPSSLQMSKDASSIVLKAFRWIDQKPVNGTVRALDKQSATMVGVYQTNTPSSLKEIIHNIDNITFVADIFGYRKVIRKFDASDLEKQNSPKEISFELERLKKGDIANLNVTFPDQAAIFSPESAEELNRLTEMMNENKKYKIIIHVHTYFGDKRKLMARGNKGDFFDLSKAVPTSGSGKKLSQMRGELIREYLRSQRIDTQRIQIKPWGDKKPIYGKQSEQFKGNERTEIEITRD</sequence>
<evidence type="ECO:0000256" key="1">
    <source>
        <dbReference type="SAM" id="MobiDB-lite"/>
    </source>
</evidence>
<dbReference type="SUPFAM" id="SSF103088">
    <property type="entry name" value="OmpA-like"/>
    <property type="match status" value="1"/>
</dbReference>
<dbReference type="AlphaFoldDB" id="A0A385SP65"/>
<dbReference type="InterPro" id="IPR036680">
    <property type="entry name" value="SPOR-like_sf"/>
</dbReference>
<dbReference type="Gene3D" id="3.30.1330.60">
    <property type="entry name" value="OmpA-like domain"/>
    <property type="match status" value="1"/>
</dbReference>
<dbReference type="KEGG" id="chk:D4L85_20405"/>
<feature type="compositionally biased region" description="Basic and acidic residues" evidence="1">
    <location>
        <begin position="392"/>
        <end position="404"/>
    </location>
</feature>
<keyword evidence="5" id="KW-1185">Reference proteome</keyword>
<dbReference type="PROSITE" id="PS51724">
    <property type="entry name" value="SPOR"/>
    <property type="match status" value="1"/>
</dbReference>
<dbReference type="Pfam" id="PF00691">
    <property type="entry name" value="OmpA"/>
    <property type="match status" value="1"/>
</dbReference>
<evidence type="ECO:0000256" key="2">
    <source>
        <dbReference type="SAM" id="SignalP"/>
    </source>
</evidence>
<feature type="signal peptide" evidence="2">
    <location>
        <begin position="1"/>
        <end position="42"/>
    </location>
</feature>
<evidence type="ECO:0000313" key="5">
    <source>
        <dbReference type="Proteomes" id="UP000266183"/>
    </source>
</evidence>
<organism evidence="4 5">
    <name type="scientific">Chryseolinea soli</name>
    <dbReference type="NCBI Taxonomy" id="2321403"/>
    <lineage>
        <taxon>Bacteria</taxon>
        <taxon>Pseudomonadati</taxon>
        <taxon>Bacteroidota</taxon>
        <taxon>Cytophagia</taxon>
        <taxon>Cytophagales</taxon>
        <taxon>Fulvivirgaceae</taxon>
        <taxon>Chryseolinea</taxon>
    </lineage>
</organism>
<dbReference type="Proteomes" id="UP000266183">
    <property type="component" value="Chromosome"/>
</dbReference>
<reference evidence="5" key="1">
    <citation type="submission" date="2018-09" db="EMBL/GenBank/DDBJ databases">
        <title>Chryseolinea sp. KIS68-18 isolated from soil.</title>
        <authorList>
            <person name="Weon H.-Y."/>
            <person name="Kwon S.-W."/>
            <person name="Lee S.A."/>
        </authorList>
    </citation>
    <scope>NUCLEOTIDE SEQUENCE [LARGE SCALE GENOMIC DNA]</scope>
    <source>
        <strain evidence="5">KIS68-18</strain>
    </source>
</reference>
<name>A0A385SP65_9BACT</name>
<feature type="chain" id="PRO_5017219640" description="SPOR domain-containing protein" evidence="2">
    <location>
        <begin position="43"/>
        <end position="404"/>
    </location>
</feature>
<protein>
    <recommendedName>
        <fullName evidence="3">SPOR domain-containing protein</fullName>
    </recommendedName>
</protein>
<keyword evidence="2" id="KW-0732">Signal</keyword>
<evidence type="ECO:0000313" key="4">
    <source>
        <dbReference type="EMBL" id="AYB32794.1"/>
    </source>
</evidence>
<gene>
    <name evidence="4" type="ORF">D4L85_20405</name>
</gene>
<dbReference type="SUPFAM" id="SSF110997">
    <property type="entry name" value="Sporulation related repeat"/>
    <property type="match status" value="1"/>
</dbReference>
<dbReference type="InterPro" id="IPR006665">
    <property type="entry name" value="OmpA-like"/>
</dbReference>
<dbReference type="Pfam" id="PF05036">
    <property type="entry name" value="SPOR"/>
    <property type="match status" value="1"/>
</dbReference>
<evidence type="ECO:0000259" key="3">
    <source>
        <dbReference type="PROSITE" id="PS51724"/>
    </source>
</evidence>
<dbReference type="EMBL" id="CP032382">
    <property type="protein sequence ID" value="AYB32794.1"/>
    <property type="molecule type" value="Genomic_DNA"/>
</dbReference>
<feature type="region of interest" description="Disordered" evidence="1">
    <location>
        <begin position="378"/>
        <end position="404"/>
    </location>
</feature>
<dbReference type="InterPro" id="IPR007730">
    <property type="entry name" value="SPOR-like_dom"/>
</dbReference>
<accession>A0A385SP65</accession>